<dbReference type="OrthoDB" id="7951384at2"/>
<proteinExistence type="predicted"/>
<dbReference type="PATRIC" id="fig|443610.3.peg.4026"/>
<accession>A0A0F5FU53</accession>
<dbReference type="RefSeq" id="WP_046107948.1">
    <property type="nucleotide sequence ID" value="NZ_JZEX01000081.1"/>
</dbReference>
<keyword evidence="3" id="KW-1185">Reference proteome</keyword>
<feature type="transmembrane region" description="Helical" evidence="1">
    <location>
        <begin position="25"/>
        <end position="43"/>
    </location>
</feature>
<name>A0A0F5FU53_9HYPH</name>
<comment type="caution">
    <text evidence="2">The sequence shown here is derived from an EMBL/GenBank/DDBJ whole genome shotgun (WGS) entry which is preliminary data.</text>
</comment>
<evidence type="ECO:0000313" key="3">
    <source>
        <dbReference type="Proteomes" id="UP000033632"/>
    </source>
</evidence>
<dbReference type="AlphaFoldDB" id="A0A0F5FU53"/>
<protein>
    <submittedName>
        <fullName evidence="2">Uncharacterized protein</fullName>
    </submittedName>
</protein>
<keyword evidence="1" id="KW-0472">Membrane</keyword>
<keyword evidence="1" id="KW-1133">Transmembrane helix</keyword>
<organism evidence="2 3">
    <name type="scientific">Devosia geojensis</name>
    <dbReference type="NCBI Taxonomy" id="443610"/>
    <lineage>
        <taxon>Bacteria</taxon>
        <taxon>Pseudomonadati</taxon>
        <taxon>Pseudomonadota</taxon>
        <taxon>Alphaproteobacteria</taxon>
        <taxon>Hyphomicrobiales</taxon>
        <taxon>Devosiaceae</taxon>
        <taxon>Devosia</taxon>
    </lineage>
</organism>
<dbReference type="Proteomes" id="UP000033632">
    <property type="component" value="Unassembled WGS sequence"/>
</dbReference>
<evidence type="ECO:0000313" key="2">
    <source>
        <dbReference type="EMBL" id="KKB12358.1"/>
    </source>
</evidence>
<gene>
    <name evidence="2" type="ORF">VE25_07300</name>
</gene>
<reference evidence="2 3" key="1">
    <citation type="submission" date="2015-03" db="EMBL/GenBank/DDBJ databases">
        <authorList>
            <person name="Hassan Y.I."/>
            <person name="Lepp D."/>
            <person name="Li X.-Z."/>
            <person name="Zhou T."/>
        </authorList>
    </citation>
    <scope>NUCLEOTIDE SEQUENCE [LARGE SCALE GENOMIC DNA]</scope>
    <source>
        <strain evidence="2 3">BD-c194</strain>
    </source>
</reference>
<evidence type="ECO:0000256" key="1">
    <source>
        <dbReference type="SAM" id="Phobius"/>
    </source>
</evidence>
<keyword evidence="1" id="KW-0812">Transmembrane</keyword>
<dbReference type="STRING" id="443610.VE25_07300"/>
<feature type="transmembrane region" description="Helical" evidence="1">
    <location>
        <begin position="49"/>
        <end position="71"/>
    </location>
</feature>
<sequence length="128" mass="14011">MVTSIITAVAQNVILGWLWRRVQELAGLALTLVPIYLAMPPSMQADVHAIFSGQGGNLTISAAIGLAWYLWTQWKSYRATVMPQVVTTDARKVPLPAAGEGSGTTRKIEALAEAAPRPRTLWERLTQR</sequence>
<dbReference type="EMBL" id="JZEX01000081">
    <property type="protein sequence ID" value="KKB12358.1"/>
    <property type="molecule type" value="Genomic_DNA"/>
</dbReference>